<dbReference type="InterPro" id="IPR001739">
    <property type="entry name" value="Methyl_CpG_DNA-bd"/>
</dbReference>
<feature type="region of interest" description="Disordered" evidence="2">
    <location>
        <begin position="417"/>
        <end position="441"/>
    </location>
</feature>
<sequence length="833" mass="91916">REKLPIRGELMSFSVAMEPNDVPSQSPIHSTRTFFDSTMMGQPSILQSPPLPHEHRYGLAPMPSAFSVIGRRPPNFPSVNSHHHDFTTSLTHDPLMATGPRIQRSPTPATSSSWWRQPSISAHPQNMNNADYFGNPLLWLPHEQEHMRPHENLTYHNSAQAYRNFDFLNGSSPGSYYASTPRFFPEPAHSLHSMPTLGKDRPLSWEDRLGHGLMLDVSGNGFSPWQDMHQQKMVDRQQKQIMQESVEKERNIMGMTNNRSSNFTDNSSVKSVKQSNKYLENHNSGPSTIANDSRLKVPNIIPPSESCLNVPVISNDSRHNVPGMPNSSRLNLLGMPNEPHLKIPPISSESSFNIPSLTSEPKLDIPSITNETQLNDASLSDDSRHSVTSSSGDTRHGITSIIGDSRLDVPVVTTESRLNTPPLMSKEPPQNLPPLSSQSQQNIPPMISESQQNLQQIMRGSRQNLSENQSRLFVEKPIKYPHADTNMSIGNAGRSQPERSIQQLPSSTGIRGRPISPPKPDLPANLDLYKRDTVINTLESNTSNAPSIFSPPALIKSVPAPTIKSSKPSSGLPSPIKIHPARPTGGKPPLLERFRAPAVPRPGGDSSSDDGSSDGDDEDGESGSDSDSDDDGISEDGNDDDDDDGVEEKVKKQPGQSHIQQLQKPQQSQQLKQPQQVGQQKAEESSDSEMESGSEESDGSDDDDEDEDDQDGDAESNDGNQDSDNSQEQTSPGKRKSTADSGPPRKRRIVVVDEELMKIPLEKGWRRQTKLRPAVSSGGLRGDVYYFAPCGKKIRTYPDVKKYIEKNGITDLDLGHFSFSMKLHLGEFLECTQ</sequence>
<feature type="non-terminal residue" evidence="3">
    <location>
        <position position="1"/>
    </location>
</feature>
<dbReference type="PROSITE" id="PS50982">
    <property type="entry name" value="MBD"/>
    <property type="match status" value="1"/>
</dbReference>
<dbReference type="InterPro" id="IPR016177">
    <property type="entry name" value="DNA-bd_dom_sf"/>
</dbReference>
<feature type="region of interest" description="Disordered" evidence="2">
    <location>
        <begin position="341"/>
        <end position="399"/>
    </location>
</feature>
<feature type="region of interest" description="Disordered" evidence="2">
    <location>
        <begin position="482"/>
        <end position="526"/>
    </location>
</feature>
<dbReference type="PANTHER" id="PTHR45915:SF2">
    <property type="entry name" value="TOUTATIS, ISOFORM E"/>
    <property type="match status" value="1"/>
</dbReference>
<proteinExistence type="predicted"/>
<feature type="compositionally biased region" description="Polar residues" evidence="2">
    <location>
        <begin position="367"/>
        <end position="377"/>
    </location>
</feature>
<feature type="non-terminal residue" evidence="3">
    <location>
        <position position="833"/>
    </location>
</feature>
<dbReference type="SMART" id="SM00391">
    <property type="entry name" value="MBD"/>
    <property type="match status" value="1"/>
</dbReference>
<evidence type="ECO:0000313" key="4">
    <source>
        <dbReference type="Proteomes" id="UP001152795"/>
    </source>
</evidence>
<dbReference type="OrthoDB" id="21449at2759"/>
<evidence type="ECO:0000256" key="2">
    <source>
        <dbReference type="SAM" id="MobiDB-lite"/>
    </source>
</evidence>
<dbReference type="SUPFAM" id="SSF54171">
    <property type="entry name" value="DNA-binding domain"/>
    <property type="match status" value="1"/>
</dbReference>
<protein>
    <submittedName>
        <fullName evidence="3">Bromodomain adjacent to zinc finger domain 2B-like isoform X1</fullName>
    </submittedName>
</protein>
<comment type="subcellular location">
    <subcellularLocation>
        <location evidence="1">Nucleus</location>
    </subcellularLocation>
</comment>
<comment type="caution">
    <text evidence="3">The sequence shown here is derived from an EMBL/GenBank/DDBJ whole genome shotgun (WGS) entry which is preliminary data.</text>
</comment>
<feature type="compositionally biased region" description="Polar residues" evidence="2">
    <location>
        <begin position="347"/>
        <end position="359"/>
    </location>
</feature>
<feature type="region of interest" description="Disordered" evidence="2">
    <location>
        <begin position="560"/>
        <end position="748"/>
    </location>
</feature>
<dbReference type="PANTHER" id="PTHR45915">
    <property type="entry name" value="TRANSCRIPTION INTERMEDIARY FACTOR"/>
    <property type="match status" value="1"/>
</dbReference>
<feature type="compositionally biased region" description="Acidic residues" evidence="2">
    <location>
        <begin position="685"/>
        <end position="716"/>
    </location>
</feature>
<feature type="compositionally biased region" description="Low complexity" evidence="2">
    <location>
        <begin position="563"/>
        <end position="578"/>
    </location>
</feature>
<name>A0A7D9L582_PARCT</name>
<dbReference type="Pfam" id="PF01429">
    <property type="entry name" value="MBD"/>
    <property type="match status" value="1"/>
</dbReference>
<dbReference type="AlphaFoldDB" id="A0A7D9L582"/>
<feature type="compositionally biased region" description="Polar residues" evidence="2">
    <location>
        <begin position="720"/>
        <end position="732"/>
    </location>
</feature>
<dbReference type="GO" id="GO:0003677">
    <property type="term" value="F:DNA binding"/>
    <property type="evidence" value="ECO:0007669"/>
    <property type="project" value="InterPro"/>
</dbReference>
<dbReference type="EMBL" id="CACRXK020014861">
    <property type="protein sequence ID" value="CAB4027535.1"/>
    <property type="molecule type" value="Genomic_DNA"/>
</dbReference>
<evidence type="ECO:0000313" key="3">
    <source>
        <dbReference type="EMBL" id="CAB4027535.1"/>
    </source>
</evidence>
<gene>
    <name evidence="3" type="ORF">PACLA_8A036880</name>
</gene>
<evidence type="ECO:0000256" key="1">
    <source>
        <dbReference type="ARBA" id="ARBA00004123"/>
    </source>
</evidence>
<dbReference type="GO" id="GO:0005634">
    <property type="term" value="C:nucleus"/>
    <property type="evidence" value="ECO:0007669"/>
    <property type="project" value="UniProtKB-SubCell"/>
</dbReference>
<reference evidence="3" key="1">
    <citation type="submission" date="2020-04" db="EMBL/GenBank/DDBJ databases">
        <authorList>
            <person name="Alioto T."/>
            <person name="Alioto T."/>
            <person name="Gomez Garrido J."/>
        </authorList>
    </citation>
    <scope>NUCLEOTIDE SEQUENCE</scope>
    <source>
        <strain evidence="3">A484AB</strain>
    </source>
</reference>
<dbReference type="Proteomes" id="UP001152795">
    <property type="component" value="Unassembled WGS sequence"/>
</dbReference>
<dbReference type="GO" id="GO:0000785">
    <property type="term" value="C:chromatin"/>
    <property type="evidence" value="ECO:0007669"/>
    <property type="project" value="TreeGrafter"/>
</dbReference>
<dbReference type="Gene3D" id="3.30.890.10">
    <property type="entry name" value="Methyl-cpg-binding Protein 2, Chain A"/>
    <property type="match status" value="1"/>
</dbReference>
<feature type="compositionally biased region" description="Acidic residues" evidence="2">
    <location>
        <begin position="607"/>
        <end position="646"/>
    </location>
</feature>
<organism evidence="3 4">
    <name type="scientific">Paramuricea clavata</name>
    <name type="common">Red gorgonian</name>
    <name type="synonym">Violescent sea-whip</name>
    <dbReference type="NCBI Taxonomy" id="317549"/>
    <lineage>
        <taxon>Eukaryota</taxon>
        <taxon>Metazoa</taxon>
        <taxon>Cnidaria</taxon>
        <taxon>Anthozoa</taxon>
        <taxon>Octocorallia</taxon>
        <taxon>Malacalcyonacea</taxon>
        <taxon>Plexauridae</taxon>
        <taxon>Paramuricea</taxon>
    </lineage>
</organism>
<feature type="compositionally biased region" description="Polar residues" evidence="2">
    <location>
        <begin position="498"/>
        <end position="509"/>
    </location>
</feature>
<feature type="compositionally biased region" description="Low complexity" evidence="2">
    <location>
        <begin position="656"/>
        <end position="680"/>
    </location>
</feature>
<accession>A0A7D9L582</accession>
<keyword evidence="4" id="KW-1185">Reference proteome</keyword>